<dbReference type="PANTHER" id="PTHR47470:SF1">
    <property type="entry name" value="FAD-DEPENDENT OXIDOREDUCTASE 2 FAD BINDING DOMAIN-CONTAINING PROTEIN"/>
    <property type="match status" value="1"/>
</dbReference>
<dbReference type="EMBL" id="JBHSFG010000057">
    <property type="protein sequence ID" value="MFC4469071.1"/>
    <property type="molecule type" value="Genomic_DNA"/>
</dbReference>
<accession>A0ABV8YXT4</accession>
<evidence type="ECO:0000256" key="8">
    <source>
        <dbReference type="ARBA" id="ARBA00023166"/>
    </source>
</evidence>
<evidence type="ECO:0000313" key="19">
    <source>
        <dbReference type="Proteomes" id="UP001596012"/>
    </source>
</evidence>
<evidence type="ECO:0000256" key="11">
    <source>
        <dbReference type="ARBA" id="ARBA00038856"/>
    </source>
</evidence>
<organism evidence="18 19">
    <name type="scientific">Streptomyces xiangluensis</name>
    <dbReference type="NCBI Taxonomy" id="2665720"/>
    <lineage>
        <taxon>Bacteria</taxon>
        <taxon>Bacillati</taxon>
        <taxon>Actinomycetota</taxon>
        <taxon>Actinomycetes</taxon>
        <taxon>Kitasatosporales</taxon>
        <taxon>Streptomycetaceae</taxon>
        <taxon>Streptomyces</taxon>
    </lineage>
</organism>
<evidence type="ECO:0000256" key="9">
    <source>
        <dbReference type="ARBA" id="ARBA00023221"/>
    </source>
</evidence>
<evidence type="ECO:0000256" key="3">
    <source>
        <dbReference type="ARBA" id="ARBA00022548"/>
    </source>
</evidence>
<dbReference type="PANTHER" id="PTHR47470">
    <property type="entry name" value="CHOLESTEROL OXIDASE"/>
    <property type="match status" value="1"/>
</dbReference>
<feature type="domain" description="Glucose-methanol-choline oxidoreductase C-terminal" evidence="17">
    <location>
        <begin position="484"/>
        <end position="539"/>
    </location>
</feature>
<evidence type="ECO:0000256" key="10">
    <source>
        <dbReference type="ARBA" id="ARBA00023235"/>
    </source>
</evidence>
<keyword evidence="7" id="KW-0443">Lipid metabolism</keyword>
<comment type="similarity">
    <text evidence="2">Belongs to the GMC oxidoreductase family.</text>
</comment>
<evidence type="ECO:0000256" key="14">
    <source>
        <dbReference type="ARBA" id="ARBA00049744"/>
    </source>
</evidence>
<comment type="cofactor">
    <cofactor evidence="1">
        <name>FAD</name>
        <dbReference type="ChEBI" id="CHEBI:57692"/>
    </cofactor>
</comment>
<dbReference type="Pfam" id="PF13450">
    <property type="entry name" value="NAD_binding_8"/>
    <property type="match status" value="1"/>
</dbReference>
<keyword evidence="4" id="KW-0285">Flavoprotein</keyword>
<dbReference type="Pfam" id="PF05199">
    <property type="entry name" value="GMC_oxred_C"/>
    <property type="match status" value="1"/>
</dbReference>
<dbReference type="Gene3D" id="3.50.50.60">
    <property type="entry name" value="FAD/NAD(P)-binding domain"/>
    <property type="match status" value="3"/>
</dbReference>
<name>A0ABV8YXT4_9ACTN</name>
<keyword evidence="3" id="KW-0153">Cholesterol metabolism</keyword>
<evidence type="ECO:0000313" key="18">
    <source>
        <dbReference type="EMBL" id="MFC4469071.1"/>
    </source>
</evidence>
<keyword evidence="5" id="KW-0274">FAD</keyword>
<dbReference type="Pfam" id="PF00732">
    <property type="entry name" value="GMC_oxred_N"/>
    <property type="match status" value="1"/>
</dbReference>
<dbReference type="Proteomes" id="UP001596012">
    <property type="component" value="Unassembled WGS sequence"/>
</dbReference>
<feature type="domain" description="Glucose-methanol-choline oxidoreductase N-terminal" evidence="16">
    <location>
        <begin position="203"/>
        <end position="291"/>
    </location>
</feature>
<evidence type="ECO:0000256" key="5">
    <source>
        <dbReference type="ARBA" id="ARBA00022827"/>
    </source>
</evidence>
<dbReference type="SUPFAM" id="SSF51905">
    <property type="entry name" value="FAD/NAD(P)-binding domain"/>
    <property type="match status" value="1"/>
</dbReference>
<dbReference type="EC" id="5.3.3.1" evidence="11"/>
<dbReference type="RefSeq" id="WP_386347435.1">
    <property type="nucleotide sequence ID" value="NZ_JBHSFG010000057.1"/>
</dbReference>
<evidence type="ECO:0000256" key="6">
    <source>
        <dbReference type="ARBA" id="ARBA00023002"/>
    </source>
</evidence>
<keyword evidence="8" id="KW-1207">Sterol metabolism</keyword>
<comment type="pathway">
    <text evidence="12">Steroid metabolism; cholesterol degradation.</text>
</comment>
<sequence>MAELVPPIEDMAETMAKGGWDEMRQRYDALVVGTGFGGAVSACRLAQAGLRVGVLERGRRYPLGGFPRDWDNPLNGWLWGKDQGLFDVRPFTEMTVVQGAAYGGGSHLYANVHLRVPEDAFEQDWPSGYGRAELDPYYDLVAWMLDITPVSERQPLGMPPKTRAMREAARAMGRESQFALLPLALNFGEPEVMRPNKFGVPQSGCRHCGECDIGCNFQAKNTLDLNYLAVAEQHGAEVGTRCEVTRIEPLSGATGYRLTYTDHATGADRTVSAPVVVLAAGAVNSTELLLRCRDEYRTLPELSERLGHRYSGNGDYLGFAFGTAKALEPSRGPVITSGIVHDRGTGNGRRWFIFQEGAFPREVAPLIRLLDEGDPRFAGLLRSRDEALDAIRSAARERIGARPERTDGMDVTDEHTAVFLAMGRDTADGRVSLLPGSHDLRISWNLGDNLGLYETEERFCADVAAALGGRSGTNPMWRSLRIPVTVHNLGGCVMADDPADGVTDTGGEVFGYPNLFVLDGGCLPEATGVNPSFTIAAVAERNIEAAIRRITRRAGWRAPEREFAVPVPDPLDDVRIPVGGTPAPSTPGTGLTFTETMRGTLRGGEPHEAAPARFRVTVTAPVLTDTLDDPAHPMAATGTVYVRGVTGSQGAKVSGGVVNLLTAADAPAARRMLYTLPFFGADGEPYLLDGVKDVRDHGRIDLWGDIWGATTTLHTTVRRGHTPDGEALLSGVLRLGAADFVRQLTTVRIIGTRNPVRQAEALARFGGFFAGSVWDVFAQPRIPRIPRIPSTGPLSRLSRLSRLFRTEGASDD</sequence>
<dbReference type="EC" id="1.1.3.6" evidence="13"/>
<evidence type="ECO:0000259" key="16">
    <source>
        <dbReference type="Pfam" id="PF00732"/>
    </source>
</evidence>
<evidence type="ECO:0000256" key="1">
    <source>
        <dbReference type="ARBA" id="ARBA00001974"/>
    </source>
</evidence>
<evidence type="ECO:0000256" key="4">
    <source>
        <dbReference type="ARBA" id="ARBA00022630"/>
    </source>
</evidence>
<dbReference type="InterPro" id="IPR036188">
    <property type="entry name" value="FAD/NAD-bd_sf"/>
</dbReference>
<evidence type="ECO:0000259" key="17">
    <source>
        <dbReference type="Pfam" id="PF05199"/>
    </source>
</evidence>
<keyword evidence="10" id="KW-0413">Isomerase</keyword>
<evidence type="ECO:0000256" key="7">
    <source>
        <dbReference type="ARBA" id="ARBA00023098"/>
    </source>
</evidence>
<evidence type="ECO:0000256" key="12">
    <source>
        <dbReference type="ARBA" id="ARBA00049645"/>
    </source>
</evidence>
<dbReference type="InterPro" id="IPR052542">
    <property type="entry name" value="Cholesterol_Oxidase"/>
</dbReference>
<evidence type="ECO:0000256" key="15">
    <source>
        <dbReference type="ARBA" id="ARBA00049778"/>
    </source>
</evidence>
<gene>
    <name evidence="18" type="ORF">ACFPH6_31900</name>
</gene>
<comment type="caution">
    <text evidence="18">The sequence shown here is derived from an EMBL/GenBank/DDBJ whole genome shotgun (WGS) entry which is preliminary data.</text>
</comment>
<evidence type="ECO:0000256" key="13">
    <source>
        <dbReference type="ARBA" id="ARBA00049723"/>
    </source>
</evidence>
<keyword evidence="19" id="KW-1185">Reference proteome</keyword>
<proteinExistence type="inferred from homology"/>
<reference evidence="19" key="1">
    <citation type="journal article" date="2019" name="Int. J. Syst. Evol. Microbiol.">
        <title>The Global Catalogue of Microorganisms (GCM) 10K type strain sequencing project: providing services to taxonomists for standard genome sequencing and annotation.</title>
        <authorList>
            <consortium name="The Broad Institute Genomics Platform"/>
            <consortium name="The Broad Institute Genome Sequencing Center for Infectious Disease"/>
            <person name="Wu L."/>
            <person name="Ma J."/>
        </authorList>
    </citation>
    <scope>NUCLEOTIDE SEQUENCE [LARGE SCALE GENOMIC DNA]</scope>
    <source>
        <strain evidence="19">DT43</strain>
    </source>
</reference>
<keyword evidence="6" id="KW-0560">Oxidoreductase</keyword>
<protein>
    <recommendedName>
        <fullName evidence="14">Cholesterol oxidase</fullName>
        <ecNumber evidence="13">1.1.3.6</ecNumber>
        <ecNumber evidence="11">5.3.3.1</ecNumber>
    </recommendedName>
    <alternativeName>
        <fullName evidence="15">Cholesterol isomerase</fullName>
    </alternativeName>
</protein>
<dbReference type="InterPro" id="IPR000172">
    <property type="entry name" value="GMC_OxRdtase_N"/>
</dbReference>
<keyword evidence="9" id="KW-0753">Steroid metabolism</keyword>
<dbReference type="InterPro" id="IPR007867">
    <property type="entry name" value="GMC_OxRtase_C"/>
</dbReference>
<evidence type="ECO:0000256" key="2">
    <source>
        <dbReference type="ARBA" id="ARBA00010790"/>
    </source>
</evidence>